<organism evidence="2 3">
    <name type="scientific">Luteimonas composti</name>
    <dbReference type="NCBI Taxonomy" id="398257"/>
    <lineage>
        <taxon>Bacteria</taxon>
        <taxon>Pseudomonadati</taxon>
        <taxon>Pseudomonadota</taxon>
        <taxon>Gammaproteobacteria</taxon>
        <taxon>Lysobacterales</taxon>
        <taxon>Lysobacteraceae</taxon>
        <taxon>Luteimonas</taxon>
    </lineage>
</organism>
<sequence length="589" mass="67436">MHPGLSQAERAALERAHRERYGLTGAPRYQRAPKAVAAPPGAGPGLEKASPRRLLTLPTPPFAVRALNRMSYGATPESIAEFNALGDTDRARLTAWVDRQLAPDTIDDSAVDQRLVDAGYTTLKKSLARQWRDHVRGDVEYAERMRPGWEVQREALVRAVFSQRQLFEVATAFWHDHFNVMVSDYDCCPVYGHYDRNVIRANALGNFRRMLEHVARSTAMMIYLDNKSNRRSGPNENFARELLELHTFGAENYLGFMDPFEVPPCPEDPDYPIGYTDIDVYETAAAFTGWTINNNHWEFTHPEKDNGGFYYHADWHDSGPKFVLGRFIYPERPALQDGRDILDRIASHPRVARFICRKLVRRFVADDPPQVLVDSAAAVFRANWQHSQQIKRTLRHILLSDEAQHAWGRKTRRPFEAVAATLRVLGCQWTYRIDENRSNDLNWRMGFTGHQPYDWAAPNGYPDVATAWSGASTLGMTWKLQNWLTETNNVAGDGKLLPLLEITRAGLRPSLWTANRLVQFWCQRILGYQPTAQRLAVLRGFMAQNGDPATYVIEDTNTWAQNDLKRHYNHERLRSMVSLILMSPEFLSR</sequence>
<reference evidence="2" key="2">
    <citation type="submission" date="2023-04" db="EMBL/GenBank/DDBJ databases">
        <authorList>
            <person name="Sun J.-Q."/>
        </authorList>
    </citation>
    <scope>NUCLEOTIDE SEQUENCE</scope>
    <source>
        <strain evidence="2">CC-YY355</strain>
    </source>
</reference>
<evidence type="ECO:0000313" key="2">
    <source>
        <dbReference type="EMBL" id="MDH7452549.1"/>
    </source>
</evidence>
<evidence type="ECO:0000256" key="1">
    <source>
        <dbReference type="SAM" id="MobiDB-lite"/>
    </source>
</evidence>
<gene>
    <name evidence="2" type="ORF">QF205_05545</name>
</gene>
<dbReference type="Proteomes" id="UP001160550">
    <property type="component" value="Unassembled WGS sequence"/>
</dbReference>
<protein>
    <submittedName>
        <fullName evidence="2">DUF1800 domain-containing protein</fullName>
    </submittedName>
</protein>
<reference evidence="2" key="1">
    <citation type="journal article" date="2007" name="Int. J. Syst. Evol. Microbiol.">
        <title>Luteimonas composti sp. nov., a moderately thermophilic bacterium isolated from food waste.</title>
        <authorList>
            <person name="Young C.C."/>
            <person name="Kampfer P."/>
            <person name="Chen W.M."/>
            <person name="Yen W.S."/>
            <person name="Arun A.B."/>
            <person name="Lai W.A."/>
            <person name="Shen F.T."/>
            <person name="Rekha P.D."/>
            <person name="Lin K.Y."/>
            <person name="Chou J.H."/>
        </authorList>
    </citation>
    <scope>NUCLEOTIDE SEQUENCE</scope>
    <source>
        <strain evidence="2">CC-YY355</strain>
    </source>
</reference>
<name>A0ABT6MPN0_9GAMM</name>
<comment type="caution">
    <text evidence="2">The sequence shown here is derived from an EMBL/GenBank/DDBJ whole genome shotgun (WGS) entry which is preliminary data.</text>
</comment>
<dbReference type="Pfam" id="PF08811">
    <property type="entry name" value="DUF1800"/>
    <property type="match status" value="1"/>
</dbReference>
<keyword evidence="3" id="KW-1185">Reference proteome</keyword>
<evidence type="ECO:0000313" key="3">
    <source>
        <dbReference type="Proteomes" id="UP001160550"/>
    </source>
</evidence>
<feature type="region of interest" description="Disordered" evidence="1">
    <location>
        <begin position="23"/>
        <end position="52"/>
    </location>
</feature>
<dbReference type="EMBL" id="JARYGX010000013">
    <property type="protein sequence ID" value="MDH7452549.1"/>
    <property type="molecule type" value="Genomic_DNA"/>
</dbReference>
<dbReference type="RefSeq" id="WP_280941755.1">
    <property type="nucleotide sequence ID" value="NZ_JARYGX010000013.1"/>
</dbReference>
<proteinExistence type="predicted"/>
<accession>A0ABT6MPN0</accession>
<dbReference type="InterPro" id="IPR014917">
    <property type="entry name" value="DUF1800"/>
</dbReference>